<dbReference type="CDD" id="cd07033">
    <property type="entry name" value="TPP_PYR_DXS_TK_like"/>
    <property type="match status" value="1"/>
</dbReference>
<dbReference type="InterPro" id="IPR029061">
    <property type="entry name" value="THDP-binding"/>
</dbReference>
<dbReference type="InterPro" id="IPR033248">
    <property type="entry name" value="Transketolase_C"/>
</dbReference>
<dbReference type="Pfam" id="PF02779">
    <property type="entry name" value="Transket_pyr"/>
    <property type="match status" value="1"/>
</dbReference>
<comment type="caution">
    <text evidence="5">The sequence shown here is derived from an EMBL/GenBank/DDBJ whole genome shotgun (WGS) entry which is preliminary data.</text>
</comment>
<evidence type="ECO:0000256" key="2">
    <source>
        <dbReference type="ARBA" id="ARBA00007131"/>
    </source>
</evidence>
<dbReference type="AlphaFoldDB" id="A0A136Q6J2"/>
<dbReference type="SMART" id="SM00861">
    <property type="entry name" value="Transket_pyr"/>
    <property type="match status" value="1"/>
</dbReference>
<dbReference type="PATRIC" id="fig|626937.4.peg.1023"/>
<dbReference type="STRING" id="626937.HMPREF3293_01035"/>
<gene>
    <name evidence="5" type="ORF">HMPREF3293_01035</name>
</gene>
<name>A0A136Q6J2_9FIRM</name>
<dbReference type="Pfam" id="PF02780">
    <property type="entry name" value="Transketolase_C"/>
    <property type="match status" value="1"/>
</dbReference>
<reference evidence="5 6" key="1">
    <citation type="submission" date="2016-02" db="EMBL/GenBank/DDBJ databases">
        <authorList>
            <person name="Wen L."/>
            <person name="He K."/>
            <person name="Yang H."/>
        </authorList>
    </citation>
    <scope>NUCLEOTIDE SEQUENCE [LARGE SCALE GENOMIC DNA]</scope>
    <source>
        <strain evidence="5 6">DSM 22607</strain>
    </source>
</reference>
<dbReference type="PANTHER" id="PTHR43825">
    <property type="entry name" value="PYRUVATE DEHYDROGENASE E1 COMPONENT"/>
    <property type="match status" value="1"/>
</dbReference>
<accession>A0A136Q6J2</accession>
<dbReference type="Gene3D" id="3.40.50.970">
    <property type="match status" value="1"/>
</dbReference>
<organism evidence="5 6">
    <name type="scientific">Christensenella minuta</name>
    <dbReference type="NCBI Taxonomy" id="626937"/>
    <lineage>
        <taxon>Bacteria</taxon>
        <taxon>Bacillati</taxon>
        <taxon>Bacillota</taxon>
        <taxon>Clostridia</taxon>
        <taxon>Christensenellales</taxon>
        <taxon>Christensenellaceae</taxon>
        <taxon>Christensenella</taxon>
    </lineage>
</organism>
<dbReference type="FunFam" id="3.40.50.970:FF:000129">
    <property type="entry name" value="Transketolase"/>
    <property type="match status" value="1"/>
</dbReference>
<comment type="cofactor">
    <cofactor evidence="1">
        <name>thiamine diphosphate</name>
        <dbReference type="ChEBI" id="CHEBI:58937"/>
    </cofactor>
</comment>
<dbReference type="InterPro" id="IPR005475">
    <property type="entry name" value="Transketolase-like_Pyr-bd"/>
</dbReference>
<feature type="domain" description="Transketolase-like pyrimidine-binding" evidence="4">
    <location>
        <begin position="13"/>
        <end position="178"/>
    </location>
</feature>
<dbReference type="InterPro" id="IPR009014">
    <property type="entry name" value="Transketo_C/PFOR_II"/>
</dbReference>
<evidence type="ECO:0000256" key="1">
    <source>
        <dbReference type="ARBA" id="ARBA00001964"/>
    </source>
</evidence>
<evidence type="ECO:0000313" key="6">
    <source>
        <dbReference type="Proteomes" id="UP000070366"/>
    </source>
</evidence>
<comment type="similarity">
    <text evidence="2">Belongs to the transketolase family.</text>
</comment>
<keyword evidence="6" id="KW-1185">Reference proteome</keyword>
<dbReference type="OrthoDB" id="8732661at2"/>
<dbReference type="InterPro" id="IPR051157">
    <property type="entry name" value="PDH/Transketolase"/>
</dbReference>
<dbReference type="SUPFAM" id="SSF52922">
    <property type="entry name" value="TK C-terminal domain-like"/>
    <property type="match status" value="1"/>
</dbReference>
<evidence type="ECO:0000313" key="5">
    <source>
        <dbReference type="EMBL" id="KXK66298.1"/>
    </source>
</evidence>
<sequence>MWKMISGQSPAEGEMGAAFANALVKIMNTNRRIVAMDADLADASRFSIIKKKVPGQFIEMGIAEANMIGVAAGMSIRGFIPFVHSFAPFVTRRVMDQVFMAGAYSHNTVNIYGSDPGVCAAANGGTHSSYEDVALFRSIPEAMIFDPADTVQLEWLVDRLAEMKGVHYIRANRKGVPQIYETGSTFEIGKGNILVNGTEAVIFTAGILLRDALDAAKMLGEKGISVAVVDLFTIKPLDVPLVRNCVEGKKLAVTFENHSIYGGLGSAVAEVMAECAQAVPLRRIGVQDRFGQVGPVEYLKETFGLTAKHLEREIEQALRQR</sequence>
<dbReference type="Proteomes" id="UP000070366">
    <property type="component" value="Unassembled WGS sequence"/>
</dbReference>
<evidence type="ECO:0000256" key="3">
    <source>
        <dbReference type="ARBA" id="ARBA00023052"/>
    </source>
</evidence>
<dbReference type="PANTHER" id="PTHR43825:SF1">
    <property type="entry name" value="TRANSKETOLASE-LIKE PYRIMIDINE-BINDING DOMAIN-CONTAINING PROTEIN"/>
    <property type="match status" value="1"/>
</dbReference>
<evidence type="ECO:0000259" key="4">
    <source>
        <dbReference type="SMART" id="SM00861"/>
    </source>
</evidence>
<proteinExistence type="inferred from homology"/>
<dbReference type="Gene3D" id="3.40.50.920">
    <property type="match status" value="1"/>
</dbReference>
<dbReference type="KEGG" id="cmiu:B1H56_02090"/>
<dbReference type="SUPFAM" id="SSF52518">
    <property type="entry name" value="Thiamin diphosphate-binding fold (THDP-binding)"/>
    <property type="match status" value="1"/>
</dbReference>
<dbReference type="EMBL" id="LSZW01000047">
    <property type="protein sequence ID" value="KXK66298.1"/>
    <property type="molecule type" value="Genomic_DNA"/>
</dbReference>
<protein>
    <submittedName>
        <fullName evidence="5">Transketolase protein</fullName>
    </submittedName>
</protein>
<dbReference type="RefSeq" id="WP_066520583.1">
    <property type="nucleotide sequence ID" value="NZ_CABMOF010000003.1"/>
</dbReference>
<keyword evidence="3" id="KW-0786">Thiamine pyrophosphate</keyword>